<reference evidence="2" key="1">
    <citation type="submission" date="2020-11" db="EMBL/GenBank/DDBJ databases">
        <authorList>
            <consortium name="DOE Joint Genome Institute"/>
            <person name="Ahrendt S."/>
            <person name="Riley R."/>
            <person name="Andreopoulos W."/>
            <person name="Labutti K."/>
            <person name="Pangilinan J."/>
            <person name="Ruiz-Duenas F.J."/>
            <person name="Barrasa J.M."/>
            <person name="Sanchez-Garcia M."/>
            <person name="Camarero S."/>
            <person name="Miyauchi S."/>
            <person name="Serrano A."/>
            <person name="Linde D."/>
            <person name="Babiker R."/>
            <person name="Drula E."/>
            <person name="Ayuso-Fernandez I."/>
            <person name="Pacheco R."/>
            <person name="Padilla G."/>
            <person name="Ferreira P."/>
            <person name="Barriuso J."/>
            <person name="Kellner H."/>
            <person name="Castanera R."/>
            <person name="Alfaro M."/>
            <person name="Ramirez L."/>
            <person name="Pisabarro A.G."/>
            <person name="Kuo A."/>
            <person name="Tritt A."/>
            <person name="Lipzen A."/>
            <person name="He G."/>
            <person name="Yan M."/>
            <person name="Ng V."/>
            <person name="Cullen D."/>
            <person name="Martin F."/>
            <person name="Rosso M.-N."/>
            <person name="Henrissat B."/>
            <person name="Hibbett D."/>
            <person name="Martinez A.T."/>
            <person name="Grigoriev I.V."/>
        </authorList>
    </citation>
    <scope>NUCLEOTIDE SEQUENCE</scope>
    <source>
        <strain evidence="2">CBS 506.95</strain>
    </source>
</reference>
<evidence type="ECO:0000313" key="3">
    <source>
        <dbReference type="Proteomes" id="UP000807306"/>
    </source>
</evidence>
<dbReference type="Gene3D" id="1.20.1280.50">
    <property type="match status" value="1"/>
</dbReference>
<organism evidence="2 3">
    <name type="scientific">Crepidotus variabilis</name>
    <dbReference type="NCBI Taxonomy" id="179855"/>
    <lineage>
        <taxon>Eukaryota</taxon>
        <taxon>Fungi</taxon>
        <taxon>Dikarya</taxon>
        <taxon>Basidiomycota</taxon>
        <taxon>Agaricomycotina</taxon>
        <taxon>Agaricomycetes</taxon>
        <taxon>Agaricomycetidae</taxon>
        <taxon>Agaricales</taxon>
        <taxon>Agaricineae</taxon>
        <taxon>Crepidotaceae</taxon>
        <taxon>Crepidotus</taxon>
    </lineage>
</organism>
<dbReference type="EMBL" id="MU157829">
    <property type="protein sequence ID" value="KAF9533213.1"/>
    <property type="molecule type" value="Genomic_DNA"/>
</dbReference>
<dbReference type="InterPro" id="IPR001810">
    <property type="entry name" value="F-box_dom"/>
</dbReference>
<accession>A0A9P6ENW3</accession>
<proteinExistence type="predicted"/>
<protein>
    <recommendedName>
        <fullName evidence="1">F-box domain-containing protein</fullName>
    </recommendedName>
</protein>
<dbReference type="Proteomes" id="UP000807306">
    <property type="component" value="Unassembled WGS sequence"/>
</dbReference>
<gene>
    <name evidence="2" type="ORF">CPB83DRAFT_846069</name>
</gene>
<name>A0A9P6ENW3_9AGAR</name>
<evidence type="ECO:0000313" key="2">
    <source>
        <dbReference type="EMBL" id="KAF9533213.1"/>
    </source>
</evidence>
<dbReference type="OrthoDB" id="3172239at2759"/>
<feature type="domain" description="F-box" evidence="1">
    <location>
        <begin position="26"/>
        <end position="95"/>
    </location>
</feature>
<evidence type="ECO:0000259" key="1">
    <source>
        <dbReference type="Pfam" id="PF12937"/>
    </source>
</evidence>
<keyword evidence="3" id="KW-1185">Reference proteome</keyword>
<comment type="caution">
    <text evidence="2">The sequence shown here is derived from an EMBL/GenBank/DDBJ whole genome shotgun (WGS) entry which is preliminary data.</text>
</comment>
<dbReference type="AlphaFoldDB" id="A0A9P6ENW3"/>
<dbReference type="Pfam" id="PF12937">
    <property type="entry name" value="F-box-like"/>
    <property type="match status" value="1"/>
</dbReference>
<sequence length="518" mass="58116">MPGTRQTRSQAKFDDTWNLNHRSLVSRLPPEVLLLIFDFVRLEQEKNRAAKLSEDYTSLNSTDESTGKIGWIIVGQVCRRWRETALASPKLWSNIKVEDKKCRWAMEMLKRSKKTLLSIHLDLYIMDKRCKYKQTRTALARSALLHVQKHLGRCKSLSILSGDCGYIKLDSVLEGYPMPNLETLVINGEKSIQPDIELSDKELAASSLRILKLSHVALDFDSKFLRGLTTLQIHHCTTSIPFLRLLDCLALIPLLKQLNIHLSSFTLDRPDLPLVRAHSLNSHSLDLIDLTILATSPFETTALLSVTNNFVHLEITLLGITQGASLASDLESFWTTVSDRLTEAGRSFCHYDFGVTQDIFIVKGHGTQENSVTFELNLGLHKGDILPSALLQSVHIYFPMDGLSSIEVYSRAPLDLAPNLGTVRTLTTVCVEGSFVPDFFENLCDEDAFPALEHISVTVSKSFFHQFKSGPLLRGLRARHERDTPIKVLSLKGVFAMSAAIKKTLQSVVGSLKVEYEE</sequence>